<accession>A0ABU2G142</accession>
<protein>
    <submittedName>
        <fullName evidence="2">Uncharacterized protein</fullName>
    </submittedName>
</protein>
<evidence type="ECO:0000313" key="2">
    <source>
        <dbReference type="EMBL" id="MDS0294019.1"/>
    </source>
</evidence>
<dbReference type="EMBL" id="JAMQOQ010000002">
    <property type="protein sequence ID" value="MDS0294019.1"/>
    <property type="molecule type" value="Genomic_DNA"/>
</dbReference>
<name>A0ABU2G142_9EURY</name>
<feature type="transmembrane region" description="Helical" evidence="1">
    <location>
        <begin position="34"/>
        <end position="57"/>
    </location>
</feature>
<keyword evidence="1" id="KW-0812">Transmembrane</keyword>
<dbReference type="InterPro" id="IPR058337">
    <property type="entry name" value="DUF8024"/>
</dbReference>
<keyword evidence="3" id="KW-1185">Reference proteome</keyword>
<gene>
    <name evidence="2" type="ORF">NDI79_07530</name>
</gene>
<dbReference type="Pfam" id="PF26067">
    <property type="entry name" value="DUF8024"/>
    <property type="match status" value="1"/>
</dbReference>
<proteinExistence type="predicted"/>
<keyword evidence="1" id="KW-1133">Transmembrane helix</keyword>
<feature type="transmembrane region" description="Helical" evidence="1">
    <location>
        <begin position="7"/>
        <end position="28"/>
    </location>
</feature>
<dbReference type="RefSeq" id="WP_310927872.1">
    <property type="nucleotide sequence ID" value="NZ_JAMQOQ010000002.1"/>
</dbReference>
<keyword evidence="1" id="KW-0472">Membrane</keyword>
<comment type="caution">
    <text evidence="2">The sequence shown here is derived from an EMBL/GenBank/DDBJ whole genome shotgun (WGS) entry which is preliminary data.</text>
</comment>
<dbReference type="Proteomes" id="UP001254813">
    <property type="component" value="Unassembled WGS sequence"/>
</dbReference>
<sequence length="81" mass="8436">MVTVIDFVVELLLSVLDLVTTFLFDIFLSGDPLTALSFLIGAAFVGVSSLVFGYLVLGAAVNAVTGLGSSATDDARPKQRV</sequence>
<organism evidence="2 3">
    <name type="scientific">Halogeometricum luteum</name>
    <dbReference type="NCBI Taxonomy" id="2950537"/>
    <lineage>
        <taxon>Archaea</taxon>
        <taxon>Methanobacteriati</taxon>
        <taxon>Methanobacteriota</taxon>
        <taxon>Stenosarchaea group</taxon>
        <taxon>Halobacteria</taxon>
        <taxon>Halobacteriales</taxon>
        <taxon>Haloferacaceae</taxon>
        <taxon>Halogeometricum</taxon>
    </lineage>
</organism>
<evidence type="ECO:0000256" key="1">
    <source>
        <dbReference type="SAM" id="Phobius"/>
    </source>
</evidence>
<evidence type="ECO:0000313" key="3">
    <source>
        <dbReference type="Proteomes" id="UP001254813"/>
    </source>
</evidence>
<reference evidence="2 3" key="1">
    <citation type="submission" date="2022-06" db="EMBL/GenBank/DDBJ databases">
        <title>Halogeometricum sp. a new haloarchaeum isolate from saline soil.</title>
        <authorList>
            <person name="Strakova D."/>
            <person name="Galisteo C."/>
            <person name="Sanchez-Porro C."/>
            <person name="Ventosa A."/>
        </authorList>
    </citation>
    <scope>NUCLEOTIDE SEQUENCE [LARGE SCALE GENOMIC DNA]</scope>
    <source>
        <strain evidence="3">S3BR25-2</strain>
    </source>
</reference>